<dbReference type="InterPro" id="IPR001155">
    <property type="entry name" value="OxRdtase_FMN_N"/>
</dbReference>
<dbReference type="InParanoid" id="G3AFY0"/>
<dbReference type="Gene3D" id="3.20.20.70">
    <property type="entry name" value="Aldolase class I"/>
    <property type="match status" value="1"/>
</dbReference>
<dbReference type="SUPFAM" id="SSF51395">
    <property type="entry name" value="FMN-linked oxidoreductases"/>
    <property type="match status" value="1"/>
</dbReference>
<sequence>MTIVREVKPSDDAKPSNVVSYYTPEQPIPAGTFIPPEDNPNQQPPGLFKPIQIGNMTIQNRVGVSPMCIFSADSQFEATPFHLVHYGSIAVRGPGIVIVESTAVSPEGGLSPHDLGLWNDNQAEKLRPIVDFIHSQSQKCAIQLCHAGRKASGQPLFLHLEQLADESVGGWPESVVGPSPIEFRPNGNLVRPRELTTSEIKRIVQDFGKAAKRAVDIGFDAVEIHGAHGYLINQFCSELSNQRTDEYGGSFENRIRFALEVIDEVKKSINNESIPIFLSVCASDNSLDKKGWVVEDTMKLVDHVIGHGVQLLDISSGGNCYNSISRSRLNDDHTLPPHVEIARKVKRHVGNKAVVACVGKLERDPVFTNKCIEDGDFDLALIGTPFLKNPGTVWNIADQLGVRWMRYRFSLS</sequence>
<feature type="region of interest" description="Disordered" evidence="6">
    <location>
        <begin position="28"/>
        <end position="47"/>
    </location>
</feature>
<feature type="region of interest" description="Disordered" evidence="6">
    <location>
        <begin position="1"/>
        <end position="21"/>
    </location>
</feature>
<dbReference type="InterPro" id="IPR044152">
    <property type="entry name" value="YqjM-like"/>
</dbReference>
<feature type="compositionally biased region" description="Basic and acidic residues" evidence="6">
    <location>
        <begin position="1"/>
        <end position="14"/>
    </location>
</feature>
<dbReference type="InterPro" id="IPR013785">
    <property type="entry name" value="Aldolase_TIM"/>
</dbReference>
<dbReference type="OrthoDB" id="72788at2759"/>
<evidence type="ECO:0000256" key="2">
    <source>
        <dbReference type="ARBA" id="ARBA00022630"/>
    </source>
</evidence>
<reference evidence="8 9" key="1">
    <citation type="journal article" date="2011" name="Proc. Natl. Acad. Sci. U.S.A.">
        <title>Comparative genomics of xylose-fermenting fungi for enhanced biofuel production.</title>
        <authorList>
            <person name="Wohlbach D.J."/>
            <person name="Kuo A."/>
            <person name="Sato T.K."/>
            <person name="Potts K.M."/>
            <person name="Salamov A.A."/>
            <person name="LaButti K.M."/>
            <person name="Sun H."/>
            <person name="Clum A."/>
            <person name="Pangilinan J.L."/>
            <person name="Lindquist E.A."/>
            <person name="Lucas S."/>
            <person name="Lapidus A."/>
            <person name="Jin M."/>
            <person name="Gunawan C."/>
            <person name="Balan V."/>
            <person name="Dale B.E."/>
            <person name="Jeffries T.W."/>
            <person name="Zinkel R."/>
            <person name="Barry K.W."/>
            <person name="Grigoriev I.V."/>
            <person name="Gasch A.P."/>
        </authorList>
    </citation>
    <scope>NUCLEOTIDE SEQUENCE [LARGE SCALE GENOMIC DNA]</scope>
    <source>
        <strain evidence="9">NRRL Y-27907 / 11-Y1</strain>
    </source>
</reference>
<keyword evidence="9" id="KW-1185">Reference proteome</keyword>
<dbReference type="PANTHER" id="PTHR43303">
    <property type="entry name" value="NADPH DEHYDROGENASE C23G7.10C-RELATED"/>
    <property type="match status" value="1"/>
</dbReference>
<gene>
    <name evidence="8" type="ORF">SPAPADRAFT_69449</name>
</gene>
<dbReference type="AlphaFoldDB" id="G3AFY0"/>
<keyword evidence="4" id="KW-0521">NADP</keyword>
<evidence type="ECO:0000256" key="4">
    <source>
        <dbReference type="ARBA" id="ARBA00022857"/>
    </source>
</evidence>
<dbReference type="Pfam" id="PF00724">
    <property type="entry name" value="Oxidored_FMN"/>
    <property type="match status" value="1"/>
</dbReference>
<accession>G3AFY0</accession>
<evidence type="ECO:0000256" key="1">
    <source>
        <dbReference type="ARBA" id="ARBA00001917"/>
    </source>
</evidence>
<dbReference type="eggNOG" id="KOG0134">
    <property type="taxonomic scope" value="Eukaryota"/>
</dbReference>
<keyword evidence="3" id="KW-0288">FMN</keyword>
<dbReference type="STRING" id="619300.G3AFY0"/>
<organism evidence="9">
    <name type="scientific">Spathaspora passalidarum (strain NRRL Y-27907 / 11-Y1)</name>
    <dbReference type="NCBI Taxonomy" id="619300"/>
    <lineage>
        <taxon>Eukaryota</taxon>
        <taxon>Fungi</taxon>
        <taxon>Dikarya</taxon>
        <taxon>Ascomycota</taxon>
        <taxon>Saccharomycotina</taxon>
        <taxon>Pichiomycetes</taxon>
        <taxon>Debaryomycetaceae</taxon>
        <taxon>Spathaspora</taxon>
    </lineage>
</organism>
<dbReference type="GO" id="GO:0003959">
    <property type="term" value="F:NADPH dehydrogenase activity"/>
    <property type="evidence" value="ECO:0007669"/>
    <property type="project" value="InterPro"/>
</dbReference>
<keyword evidence="5" id="KW-0560">Oxidoreductase</keyword>
<dbReference type="CDD" id="cd02932">
    <property type="entry name" value="OYE_YqiM_FMN"/>
    <property type="match status" value="1"/>
</dbReference>
<name>G3AFY0_SPAPN</name>
<evidence type="ECO:0000256" key="3">
    <source>
        <dbReference type="ARBA" id="ARBA00022643"/>
    </source>
</evidence>
<evidence type="ECO:0000256" key="5">
    <source>
        <dbReference type="ARBA" id="ARBA00023002"/>
    </source>
</evidence>
<dbReference type="Proteomes" id="UP000000709">
    <property type="component" value="Unassembled WGS sequence"/>
</dbReference>
<evidence type="ECO:0000313" key="8">
    <source>
        <dbReference type="EMBL" id="EGW35118.1"/>
    </source>
</evidence>
<dbReference type="EMBL" id="GL996499">
    <property type="protein sequence ID" value="EGW35118.1"/>
    <property type="molecule type" value="Genomic_DNA"/>
</dbReference>
<dbReference type="PANTHER" id="PTHR43303:SF4">
    <property type="entry name" value="NADPH DEHYDROGENASE C23G7.10C-RELATED"/>
    <property type="match status" value="1"/>
</dbReference>
<comment type="cofactor">
    <cofactor evidence="1">
        <name>FMN</name>
        <dbReference type="ChEBI" id="CHEBI:58210"/>
    </cofactor>
</comment>
<evidence type="ECO:0000259" key="7">
    <source>
        <dbReference type="Pfam" id="PF00724"/>
    </source>
</evidence>
<dbReference type="KEGG" id="spaa:SPAPADRAFT_69449"/>
<protein>
    <recommendedName>
        <fullName evidence="7">NADH:flavin oxidoreductase/NADH oxidase N-terminal domain-containing protein</fullName>
    </recommendedName>
</protein>
<dbReference type="OMA" id="DGYANDW"/>
<feature type="domain" description="NADH:flavin oxidoreductase/NADH oxidase N-terminal" evidence="7">
    <location>
        <begin position="47"/>
        <end position="399"/>
    </location>
</feature>
<dbReference type="HOGENOM" id="CLU_012153_2_1_1"/>
<dbReference type="GO" id="GO:0050661">
    <property type="term" value="F:NADP binding"/>
    <property type="evidence" value="ECO:0007669"/>
    <property type="project" value="InterPro"/>
</dbReference>
<keyword evidence="2" id="KW-0285">Flavoprotein</keyword>
<dbReference type="GeneID" id="18875271"/>
<dbReference type="GO" id="GO:0010181">
    <property type="term" value="F:FMN binding"/>
    <property type="evidence" value="ECO:0007669"/>
    <property type="project" value="InterPro"/>
</dbReference>
<evidence type="ECO:0000256" key="6">
    <source>
        <dbReference type="SAM" id="MobiDB-lite"/>
    </source>
</evidence>
<proteinExistence type="predicted"/>
<evidence type="ECO:0000313" key="9">
    <source>
        <dbReference type="Proteomes" id="UP000000709"/>
    </source>
</evidence>
<dbReference type="RefSeq" id="XP_007372530.1">
    <property type="nucleotide sequence ID" value="XM_007372468.1"/>
</dbReference>